<dbReference type="AlphaFoldDB" id="A0AAD6M6A4"/>
<name>A0AAD6M6A4_9ROSI</name>
<reference evidence="1" key="1">
    <citation type="journal article" date="2023" name="Mol. Ecol. Resour.">
        <title>Chromosome-level genome assembly of a triploid poplar Populus alba 'Berolinensis'.</title>
        <authorList>
            <person name="Chen S."/>
            <person name="Yu Y."/>
            <person name="Wang X."/>
            <person name="Wang S."/>
            <person name="Zhang T."/>
            <person name="Zhou Y."/>
            <person name="He R."/>
            <person name="Meng N."/>
            <person name="Wang Y."/>
            <person name="Liu W."/>
            <person name="Liu Z."/>
            <person name="Liu J."/>
            <person name="Guo Q."/>
            <person name="Huang H."/>
            <person name="Sederoff R.R."/>
            <person name="Wang G."/>
            <person name="Qu G."/>
            <person name="Chen S."/>
        </authorList>
    </citation>
    <scope>NUCLEOTIDE SEQUENCE</scope>
    <source>
        <strain evidence="1">SC-2020</strain>
    </source>
</reference>
<evidence type="ECO:0000313" key="1">
    <source>
        <dbReference type="EMBL" id="KAJ6979758.1"/>
    </source>
</evidence>
<protein>
    <submittedName>
        <fullName evidence="1">Uncharacterized protein</fullName>
    </submittedName>
</protein>
<gene>
    <name evidence="1" type="ORF">NC653_027794</name>
</gene>
<dbReference type="EMBL" id="JAQIZT010000011">
    <property type="protein sequence ID" value="KAJ6979758.1"/>
    <property type="molecule type" value="Genomic_DNA"/>
</dbReference>
<proteinExistence type="predicted"/>
<evidence type="ECO:0000313" key="2">
    <source>
        <dbReference type="Proteomes" id="UP001164929"/>
    </source>
</evidence>
<accession>A0AAD6M6A4</accession>
<comment type="caution">
    <text evidence="1">The sequence shown here is derived from an EMBL/GenBank/DDBJ whole genome shotgun (WGS) entry which is preliminary data.</text>
</comment>
<dbReference type="Proteomes" id="UP001164929">
    <property type="component" value="Chromosome 11"/>
</dbReference>
<keyword evidence="2" id="KW-1185">Reference proteome</keyword>
<organism evidence="1 2">
    <name type="scientific">Populus alba x Populus x berolinensis</name>
    <dbReference type="NCBI Taxonomy" id="444605"/>
    <lineage>
        <taxon>Eukaryota</taxon>
        <taxon>Viridiplantae</taxon>
        <taxon>Streptophyta</taxon>
        <taxon>Embryophyta</taxon>
        <taxon>Tracheophyta</taxon>
        <taxon>Spermatophyta</taxon>
        <taxon>Magnoliopsida</taxon>
        <taxon>eudicotyledons</taxon>
        <taxon>Gunneridae</taxon>
        <taxon>Pentapetalae</taxon>
        <taxon>rosids</taxon>
        <taxon>fabids</taxon>
        <taxon>Malpighiales</taxon>
        <taxon>Salicaceae</taxon>
        <taxon>Saliceae</taxon>
        <taxon>Populus</taxon>
    </lineage>
</organism>
<sequence length="94" mass="10341">MWEKLDHLVAIESQQTILDREQFDGQGLVELKMASSAAHTSLGGLVVGELKGGVTGALMEPPWMYRWGSLEEEADERFLSHGRRELSSTLALAA</sequence>